<evidence type="ECO:0000313" key="2">
    <source>
        <dbReference type="Proteomes" id="UP000681075"/>
    </source>
</evidence>
<accession>A0A8S8XF31</accession>
<comment type="caution">
    <text evidence="1">The sequence shown here is derived from an EMBL/GenBank/DDBJ whole genome shotgun (WGS) entry which is preliminary data.</text>
</comment>
<name>A0A8S8XF31_9PROT</name>
<protein>
    <submittedName>
        <fullName evidence="1">Uncharacterized protein</fullName>
    </submittedName>
</protein>
<dbReference type="EMBL" id="BOPV01000001">
    <property type="protein sequence ID" value="GIL41224.1"/>
    <property type="molecule type" value="Genomic_DNA"/>
</dbReference>
<dbReference type="RefSeq" id="WP_420244629.1">
    <property type="nucleotide sequence ID" value="NZ_BOPV01000001.1"/>
</dbReference>
<dbReference type="AlphaFoldDB" id="A0A8S8XF31"/>
<sequence>MSDPMQDPAVLKSLQWQRHCDRLEEAVRLTSARERALHNATDGGRDEAQRLFVAAAKVRDDFIDDLEAQASALVHVPAQSFEGAAAKLAVVIRAEEPSPTDPTPPFPALRSVKADLDRLIAAMKGNAANDDG</sequence>
<gene>
    <name evidence="1" type="ORF">TMPK1_34610</name>
</gene>
<organism evidence="1 2">
    <name type="scientific">Roseiterribacter gracilis</name>
    <dbReference type="NCBI Taxonomy" id="2812848"/>
    <lineage>
        <taxon>Bacteria</taxon>
        <taxon>Pseudomonadati</taxon>
        <taxon>Pseudomonadota</taxon>
        <taxon>Alphaproteobacteria</taxon>
        <taxon>Rhodospirillales</taxon>
        <taxon>Roseiterribacteraceae</taxon>
        <taxon>Roseiterribacter</taxon>
    </lineage>
</organism>
<dbReference type="Proteomes" id="UP000681075">
    <property type="component" value="Unassembled WGS sequence"/>
</dbReference>
<evidence type="ECO:0000313" key="1">
    <source>
        <dbReference type="EMBL" id="GIL41224.1"/>
    </source>
</evidence>
<reference evidence="1" key="1">
    <citation type="submission" date="2021-02" db="EMBL/GenBank/DDBJ databases">
        <title>Genome sequence of Rhodospirillales sp. strain TMPK1 isolated from soil.</title>
        <authorList>
            <person name="Nakai R."/>
            <person name="Kusada H."/>
            <person name="Tamaki H."/>
        </authorList>
    </citation>
    <scope>NUCLEOTIDE SEQUENCE</scope>
    <source>
        <strain evidence="1">TMPK1</strain>
    </source>
</reference>
<keyword evidence="2" id="KW-1185">Reference proteome</keyword>
<proteinExistence type="predicted"/>